<evidence type="ECO:0000313" key="11">
    <source>
        <dbReference type="EMBL" id="WLD57018.1"/>
    </source>
</evidence>
<dbReference type="GO" id="GO:0009425">
    <property type="term" value="C:bacterial-type flagellum basal body"/>
    <property type="evidence" value="ECO:0007669"/>
    <property type="project" value="InterPro"/>
</dbReference>
<dbReference type="GO" id="GO:0071978">
    <property type="term" value="P:bacterial-type flagellum-dependent swarming motility"/>
    <property type="evidence" value="ECO:0007669"/>
    <property type="project" value="TreeGrafter"/>
</dbReference>
<accession>A0AB38YCB6</accession>
<evidence type="ECO:0000256" key="5">
    <source>
        <dbReference type="ARBA" id="ARBA00022500"/>
    </source>
</evidence>
<keyword evidence="8 10" id="KW-1133">Transmembrane helix</keyword>
<dbReference type="GO" id="GO:0005886">
    <property type="term" value="C:plasma membrane"/>
    <property type="evidence" value="ECO:0007669"/>
    <property type="project" value="UniProtKB-SubCell"/>
</dbReference>
<dbReference type="GO" id="GO:0006935">
    <property type="term" value="P:chemotaxis"/>
    <property type="evidence" value="ECO:0007669"/>
    <property type="project" value="UniProtKB-KW"/>
</dbReference>
<organism evidence="11">
    <name type="scientific">Salinispirillum sp. LH 10-3-1</name>
    <dbReference type="NCBI Taxonomy" id="2952525"/>
    <lineage>
        <taxon>Bacteria</taxon>
        <taxon>Pseudomonadati</taxon>
        <taxon>Pseudomonadota</taxon>
        <taxon>Gammaproteobacteria</taxon>
        <taxon>Oceanospirillales</taxon>
        <taxon>Saccharospirillaceae</taxon>
        <taxon>Salinispirillum</taxon>
    </lineage>
</organism>
<proteinExistence type="inferred from homology"/>
<keyword evidence="6 10" id="KW-0812">Transmembrane</keyword>
<dbReference type="InterPro" id="IPR005503">
    <property type="entry name" value="FliL"/>
</dbReference>
<gene>
    <name evidence="11" type="ORF">NFC81_09790</name>
</gene>
<evidence type="ECO:0000256" key="10">
    <source>
        <dbReference type="RuleBase" id="RU364125"/>
    </source>
</evidence>
<sequence length="169" mass="18897">MTEQNNDVTEDDGAGKRKLLKILLMVIGLLLVIGLSVGLTLFLTRGWTNQPVDPELMGIEAVRGPAHYMALSPEFIVTYEVNSRQRFLKADIAIRTRDQRALDVLTQHMPLVRNNIIQTLSERDFSDLQTDAGREELVQSITEAVQGVMETLTGQPGIESVLFTNYVIQ</sequence>
<evidence type="ECO:0000256" key="7">
    <source>
        <dbReference type="ARBA" id="ARBA00022779"/>
    </source>
</evidence>
<keyword evidence="9 10" id="KW-0472">Membrane</keyword>
<evidence type="ECO:0000256" key="3">
    <source>
        <dbReference type="ARBA" id="ARBA00008281"/>
    </source>
</evidence>
<reference evidence="11" key="1">
    <citation type="submission" date="2022-07" db="EMBL/GenBank/DDBJ databases">
        <title>Complete genome sequence of Salinispirillum sp. LH10-3-1 capable of multiple carbohydrate inversion isolated from a soda lake.</title>
        <authorList>
            <person name="Liu J."/>
            <person name="Zhai Y."/>
            <person name="Zhang H."/>
            <person name="Yang H."/>
            <person name="Qu J."/>
            <person name="Li J."/>
        </authorList>
    </citation>
    <scope>NUCLEOTIDE SEQUENCE</scope>
    <source>
        <strain evidence="11">LH 10-3-1</strain>
    </source>
</reference>
<evidence type="ECO:0000256" key="2">
    <source>
        <dbReference type="ARBA" id="ARBA00004162"/>
    </source>
</evidence>
<keyword evidence="7 10" id="KW-0283">Flagellar rotation</keyword>
<dbReference type="AlphaFoldDB" id="A0AB38YCB6"/>
<comment type="function">
    <text evidence="1 10">Controls the rotational direction of flagella during chemotaxis.</text>
</comment>
<dbReference type="RefSeq" id="WP_304994304.1">
    <property type="nucleotide sequence ID" value="NZ_CP101717.1"/>
</dbReference>
<name>A0AB38YCB6_9GAMM</name>
<comment type="similarity">
    <text evidence="3 10">Belongs to the FliL family.</text>
</comment>
<evidence type="ECO:0000256" key="9">
    <source>
        <dbReference type="ARBA" id="ARBA00023136"/>
    </source>
</evidence>
<feature type="transmembrane region" description="Helical" evidence="10">
    <location>
        <begin position="22"/>
        <end position="43"/>
    </location>
</feature>
<keyword evidence="11" id="KW-0966">Cell projection</keyword>
<evidence type="ECO:0000256" key="1">
    <source>
        <dbReference type="ARBA" id="ARBA00002254"/>
    </source>
</evidence>
<dbReference type="PANTHER" id="PTHR35091">
    <property type="entry name" value="FLAGELLAR PROTEIN FLIL"/>
    <property type="match status" value="1"/>
</dbReference>
<keyword evidence="4" id="KW-1003">Cell membrane</keyword>
<evidence type="ECO:0000256" key="6">
    <source>
        <dbReference type="ARBA" id="ARBA00022692"/>
    </source>
</evidence>
<dbReference type="EMBL" id="CP101717">
    <property type="protein sequence ID" value="WLD57018.1"/>
    <property type="molecule type" value="Genomic_DNA"/>
</dbReference>
<keyword evidence="11" id="KW-0282">Flagellum</keyword>
<evidence type="ECO:0000256" key="4">
    <source>
        <dbReference type="ARBA" id="ARBA00022475"/>
    </source>
</evidence>
<keyword evidence="11" id="KW-0969">Cilium</keyword>
<dbReference type="Pfam" id="PF03748">
    <property type="entry name" value="FliL"/>
    <property type="match status" value="1"/>
</dbReference>
<protein>
    <recommendedName>
        <fullName evidence="10">Flagellar protein FliL</fullName>
    </recommendedName>
</protein>
<comment type="subcellular location">
    <subcellularLocation>
        <location evidence="10">Cell inner membrane</location>
    </subcellularLocation>
    <subcellularLocation>
        <location evidence="2">Cell membrane</location>
        <topology evidence="2">Single-pass membrane protein</topology>
    </subcellularLocation>
</comment>
<dbReference type="PANTHER" id="PTHR35091:SF2">
    <property type="entry name" value="FLAGELLAR PROTEIN FLIL"/>
    <property type="match status" value="1"/>
</dbReference>
<keyword evidence="10" id="KW-0997">Cell inner membrane</keyword>
<evidence type="ECO:0000256" key="8">
    <source>
        <dbReference type="ARBA" id="ARBA00022989"/>
    </source>
</evidence>
<keyword evidence="5 10" id="KW-0145">Chemotaxis</keyword>